<comment type="caution">
    <text evidence="3">The sequence shown here is derived from an EMBL/GenBank/DDBJ whole genome shotgun (WGS) entry which is preliminary data.</text>
</comment>
<dbReference type="Proteomes" id="UP001497623">
    <property type="component" value="Unassembled WGS sequence"/>
</dbReference>
<evidence type="ECO:0000259" key="2">
    <source>
        <dbReference type="PROSITE" id="PS50106"/>
    </source>
</evidence>
<dbReference type="EMBL" id="CAXKWB010009200">
    <property type="protein sequence ID" value="CAL4093836.1"/>
    <property type="molecule type" value="Genomic_DNA"/>
</dbReference>
<dbReference type="SMART" id="SM00228">
    <property type="entry name" value="PDZ"/>
    <property type="match status" value="3"/>
</dbReference>
<organism evidence="3 4">
    <name type="scientific">Meganyctiphanes norvegica</name>
    <name type="common">Northern krill</name>
    <name type="synonym">Thysanopoda norvegica</name>
    <dbReference type="NCBI Taxonomy" id="48144"/>
    <lineage>
        <taxon>Eukaryota</taxon>
        <taxon>Metazoa</taxon>
        <taxon>Ecdysozoa</taxon>
        <taxon>Arthropoda</taxon>
        <taxon>Crustacea</taxon>
        <taxon>Multicrustacea</taxon>
        <taxon>Malacostraca</taxon>
        <taxon>Eumalacostraca</taxon>
        <taxon>Eucarida</taxon>
        <taxon>Euphausiacea</taxon>
        <taxon>Euphausiidae</taxon>
        <taxon>Meganyctiphanes</taxon>
    </lineage>
</organism>
<proteinExistence type="predicted"/>
<dbReference type="PROSITE" id="PS50106">
    <property type="entry name" value="PDZ"/>
    <property type="match status" value="3"/>
</dbReference>
<feature type="domain" description="PDZ" evidence="2">
    <location>
        <begin position="167"/>
        <end position="252"/>
    </location>
</feature>
<dbReference type="GO" id="GO:0005912">
    <property type="term" value="C:adherens junction"/>
    <property type="evidence" value="ECO:0007669"/>
    <property type="project" value="TreeGrafter"/>
</dbReference>
<evidence type="ECO:0000313" key="4">
    <source>
        <dbReference type="Proteomes" id="UP001497623"/>
    </source>
</evidence>
<feature type="region of interest" description="Disordered" evidence="1">
    <location>
        <begin position="527"/>
        <end position="548"/>
    </location>
</feature>
<name>A0AAV2QNQ9_MEGNR</name>
<feature type="compositionally biased region" description="Polar residues" evidence="1">
    <location>
        <begin position="140"/>
        <end position="156"/>
    </location>
</feature>
<dbReference type="GO" id="GO:0007155">
    <property type="term" value="P:cell adhesion"/>
    <property type="evidence" value="ECO:0007669"/>
    <property type="project" value="TreeGrafter"/>
</dbReference>
<dbReference type="InterPro" id="IPR052213">
    <property type="entry name" value="PAR3"/>
</dbReference>
<dbReference type="GO" id="GO:0045197">
    <property type="term" value="P:establishment or maintenance of epithelial cell apical/basal polarity"/>
    <property type="evidence" value="ECO:0007669"/>
    <property type="project" value="TreeGrafter"/>
</dbReference>
<dbReference type="GO" id="GO:0000226">
    <property type="term" value="P:microtubule cytoskeleton organization"/>
    <property type="evidence" value="ECO:0007669"/>
    <property type="project" value="TreeGrafter"/>
</dbReference>
<dbReference type="GO" id="GO:0005938">
    <property type="term" value="C:cell cortex"/>
    <property type="evidence" value="ECO:0007669"/>
    <property type="project" value="TreeGrafter"/>
</dbReference>
<sequence length="667" mass="74826">MGKTPEQQMLYIPPPTPSQDSSHTSITNFSVVLLKRQEQLGIHVIQSTDDMTGQDRGLLIEEIEPDGRIAKDQRIHLHDIIVNVNNQSLIGISFERAKEIFSNAMQESELHLQIVRNKNFAPAESSSEGNEYTKFGKAPSTPQKVSSFNRKSNIQQGNTRKIGTRITVSLTKGQYGFGFSITTRDNHLGGEVLVYIKSILPKGSAIEDGNLRVGDRLLKINGIEVTGLNQADIVTMLRNIPQEGQAVLTLSRQGAGYENTDQNEHPLNLPKKGNTSNSDLLEGMPSEKSPEDNLTFPWKPRKILSFRIPVHSSEKDGIGIKVKGKAVSKYDGYKDLGIFVKSIIEGGAAAEDGQLQLNDQLININGMSLLEKSNNDAMKIIYTAMNQNVEHEIFLTIARRFDGCDKSSSNISGISSDIEIDSSPRLTSTPNQNIKKENSQNLSQKMLSLNNFVDSEISNVSCDSTIIYDEQNYSDFNEYEVNECPGTSFRSVSDNTVISEDSNLSQVSIEKSELGFSRDELWRQSMSEKRPATLDGKNTDTLQRNKKAREERERQRLLLMQENVLNDENEIQHLSPKRSLSVNEDLTRLCFNSTNEHNKPFFLNSTEEYEAKSNKKSVMFNSLSSIFKFNKSNHRQIEKEEYVSGSHQKTCSADLYLNGEEETGVLY</sequence>
<evidence type="ECO:0000256" key="1">
    <source>
        <dbReference type="SAM" id="MobiDB-lite"/>
    </source>
</evidence>
<protein>
    <recommendedName>
        <fullName evidence="2">PDZ domain-containing protein</fullName>
    </recommendedName>
</protein>
<dbReference type="InterPro" id="IPR001478">
    <property type="entry name" value="PDZ"/>
</dbReference>
<feature type="domain" description="PDZ" evidence="2">
    <location>
        <begin position="30"/>
        <end position="116"/>
    </location>
</feature>
<dbReference type="Gene3D" id="2.30.42.10">
    <property type="match status" value="3"/>
</dbReference>
<feature type="region of interest" description="Disordered" evidence="1">
    <location>
        <begin position="1"/>
        <end position="24"/>
    </location>
</feature>
<dbReference type="GO" id="GO:0043296">
    <property type="term" value="C:apical junction complex"/>
    <property type="evidence" value="ECO:0007669"/>
    <property type="project" value="TreeGrafter"/>
</dbReference>
<dbReference type="SUPFAM" id="SSF50156">
    <property type="entry name" value="PDZ domain-like"/>
    <property type="match status" value="3"/>
</dbReference>
<dbReference type="PANTHER" id="PTHR16484:SF17">
    <property type="entry name" value="BAZOOKA, ISOFORM B"/>
    <property type="match status" value="1"/>
</dbReference>
<reference evidence="3 4" key="1">
    <citation type="submission" date="2024-05" db="EMBL/GenBank/DDBJ databases">
        <authorList>
            <person name="Wallberg A."/>
        </authorList>
    </citation>
    <scope>NUCLEOTIDE SEQUENCE [LARGE SCALE GENOMIC DNA]</scope>
</reference>
<dbReference type="GO" id="GO:0035091">
    <property type="term" value="F:phosphatidylinositol binding"/>
    <property type="evidence" value="ECO:0007669"/>
    <property type="project" value="TreeGrafter"/>
</dbReference>
<dbReference type="Pfam" id="PF00595">
    <property type="entry name" value="PDZ"/>
    <property type="match status" value="3"/>
</dbReference>
<dbReference type="InterPro" id="IPR036034">
    <property type="entry name" value="PDZ_sf"/>
</dbReference>
<dbReference type="GO" id="GO:0016324">
    <property type="term" value="C:apical plasma membrane"/>
    <property type="evidence" value="ECO:0007669"/>
    <property type="project" value="TreeGrafter"/>
</dbReference>
<feature type="region of interest" description="Disordered" evidence="1">
    <location>
        <begin position="123"/>
        <end position="156"/>
    </location>
</feature>
<accession>A0AAV2QNQ9</accession>
<evidence type="ECO:0000313" key="3">
    <source>
        <dbReference type="EMBL" id="CAL4093836.1"/>
    </source>
</evidence>
<feature type="region of interest" description="Disordered" evidence="1">
    <location>
        <begin position="257"/>
        <end position="294"/>
    </location>
</feature>
<dbReference type="AlphaFoldDB" id="A0AAV2QNQ9"/>
<gene>
    <name evidence="3" type="ORF">MNOR_LOCUS14982</name>
</gene>
<dbReference type="GO" id="GO:0030010">
    <property type="term" value="P:establishment of cell polarity"/>
    <property type="evidence" value="ECO:0007669"/>
    <property type="project" value="TreeGrafter"/>
</dbReference>
<keyword evidence="4" id="KW-1185">Reference proteome</keyword>
<dbReference type="PANTHER" id="PTHR16484">
    <property type="entry name" value="PARTITIONING DEFECTIVE 3 RELATED"/>
    <property type="match status" value="1"/>
</dbReference>
<dbReference type="GO" id="GO:0051660">
    <property type="term" value="P:establishment of centrosome localization"/>
    <property type="evidence" value="ECO:0007669"/>
    <property type="project" value="TreeGrafter"/>
</dbReference>
<dbReference type="GO" id="GO:0008104">
    <property type="term" value="P:intracellular protein localization"/>
    <property type="evidence" value="ECO:0007669"/>
    <property type="project" value="TreeGrafter"/>
</dbReference>
<dbReference type="CDD" id="cd23058">
    <property type="entry name" value="PDZ2_Par3-like"/>
    <property type="match status" value="1"/>
</dbReference>
<feature type="domain" description="PDZ" evidence="2">
    <location>
        <begin position="307"/>
        <end position="381"/>
    </location>
</feature>